<dbReference type="NCBIfam" id="TIGR00254">
    <property type="entry name" value="GGDEF"/>
    <property type="match status" value="1"/>
</dbReference>
<dbReference type="SUPFAM" id="SSF55073">
    <property type="entry name" value="Nucleotide cyclase"/>
    <property type="match status" value="1"/>
</dbReference>
<dbReference type="CDD" id="cd01949">
    <property type="entry name" value="GGDEF"/>
    <property type="match status" value="1"/>
</dbReference>
<dbReference type="Pfam" id="PF00990">
    <property type="entry name" value="GGDEF"/>
    <property type="match status" value="1"/>
</dbReference>
<dbReference type="Pfam" id="PF20975">
    <property type="entry name" value="DGCcoil"/>
    <property type="match status" value="1"/>
</dbReference>
<comment type="cofactor">
    <cofactor evidence="1">
        <name>Mg(2+)</name>
        <dbReference type="ChEBI" id="CHEBI:18420"/>
    </cofactor>
</comment>
<dbReference type="Proteomes" id="UP000242502">
    <property type="component" value="Unassembled WGS sequence"/>
</dbReference>
<accession>A0A1D2QSN6</accession>
<dbReference type="InterPro" id="IPR029787">
    <property type="entry name" value="Nucleotide_cyclase"/>
</dbReference>
<reference evidence="6 7" key="1">
    <citation type="journal article" date="2016" name="Appl. Environ. Microbiol.">
        <title>Lack of Overt Genome Reduction in the Bryostatin-Producing Bryozoan Symbiont "Candidatus Endobugula sertula".</title>
        <authorList>
            <person name="Miller I.J."/>
            <person name="Vanee N."/>
            <person name="Fong S.S."/>
            <person name="Lim-Fong G.E."/>
            <person name="Kwan J.C."/>
        </authorList>
    </citation>
    <scope>NUCLEOTIDE SEQUENCE [LARGE SCALE GENOMIC DNA]</scope>
    <source>
        <strain evidence="6">AB1-4</strain>
    </source>
</reference>
<dbReference type="InterPro" id="IPR048516">
    <property type="entry name" value="DGCcoil"/>
</dbReference>
<dbReference type="FunFam" id="3.30.70.270:FF:000001">
    <property type="entry name" value="Diguanylate cyclase domain protein"/>
    <property type="match status" value="1"/>
</dbReference>
<evidence type="ECO:0000256" key="1">
    <source>
        <dbReference type="ARBA" id="ARBA00001946"/>
    </source>
</evidence>
<evidence type="ECO:0000256" key="2">
    <source>
        <dbReference type="ARBA" id="ARBA00012528"/>
    </source>
</evidence>
<dbReference type="AlphaFoldDB" id="A0A1D2QSN6"/>
<dbReference type="GO" id="GO:0005886">
    <property type="term" value="C:plasma membrane"/>
    <property type="evidence" value="ECO:0007669"/>
    <property type="project" value="TreeGrafter"/>
</dbReference>
<dbReference type="GO" id="GO:0043709">
    <property type="term" value="P:cell adhesion involved in single-species biofilm formation"/>
    <property type="evidence" value="ECO:0007669"/>
    <property type="project" value="TreeGrafter"/>
</dbReference>
<dbReference type="SMART" id="SM00267">
    <property type="entry name" value="GGDEF"/>
    <property type="match status" value="1"/>
</dbReference>
<evidence type="ECO:0000256" key="3">
    <source>
        <dbReference type="ARBA" id="ARBA00034247"/>
    </source>
</evidence>
<dbReference type="PANTHER" id="PTHR45138:SF9">
    <property type="entry name" value="DIGUANYLATE CYCLASE DGCM-RELATED"/>
    <property type="match status" value="1"/>
</dbReference>
<dbReference type="InterPro" id="IPR050469">
    <property type="entry name" value="Diguanylate_Cyclase"/>
</dbReference>
<dbReference type="InterPro" id="IPR043128">
    <property type="entry name" value="Rev_trsase/Diguanyl_cyclase"/>
</dbReference>
<dbReference type="InterPro" id="IPR000160">
    <property type="entry name" value="GGDEF_dom"/>
</dbReference>
<evidence type="ECO:0000313" key="7">
    <source>
        <dbReference type="Proteomes" id="UP000242502"/>
    </source>
</evidence>
<comment type="caution">
    <text evidence="6">The sequence shown here is derived from an EMBL/GenBank/DDBJ whole genome shotgun (WGS) entry which is preliminary data.</text>
</comment>
<keyword evidence="4" id="KW-0175">Coiled coil</keyword>
<dbReference type="STRING" id="62101.AB835_02990"/>
<gene>
    <name evidence="6" type="ORF">AB835_02990</name>
</gene>
<evidence type="ECO:0000256" key="4">
    <source>
        <dbReference type="SAM" id="Coils"/>
    </source>
</evidence>
<name>A0A1D2QSN6_9GAMM</name>
<evidence type="ECO:0000313" key="6">
    <source>
        <dbReference type="EMBL" id="ODS24563.1"/>
    </source>
</evidence>
<feature type="domain" description="GGDEF" evidence="5">
    <location>
        <begin position="450"/>
        <end position="580"/>
    </location>
</feature>
<comment type="catalytic activity">
    <reaction evidence="3">
        <text>2 GTP = 3',3'-c-di-GMP + 2 diphosphate</text>
        <dbReference type="Rhea" id="RHEA:24898"/>
        <dbReference type="ChEBI" id="CHEBI:33019"/>
        <dbReference type="ChEBI" id="CHEBI:37565"/>
        <dbReference type="ChEBI" id="CHEBI:58805"/>
        <dbReference type="EC" id="2.7.7.65"/>
    </reaction>
</comment>
<sequence>MTQKNNRWRDQYRNALNQQGQLESTLAAQQALLHRTVQILSAAAEGYDAQMDKRLSAIRGSLKSNDVGGFDRMLKSLSRVTEEADKRRQDQWSGVYKSFGKIASQLQDLSPSTDMKPAIKHYKKCIPKGALLPATLNRLLEEFGNLQTQALENNPTSSNKGLLNRLFSSKSVNTAETSASPTPENSSTTIVWEDVDEDEQQAPVVVAEWVDDTSPKHRVRDIPEAVLDRPIHEPAFSRISDRVTIILTELLDHFPPVPCVVQKSTKARERISRGLNWYELVPTLEDIRDFVIQSYMGADNEYRLYLKNVYVELSHIIEALGVAIESEQQQRSAVGQLQSHVSNGIHTLHQALVDHQEIDQLKAAVETQVQCIQGALHQFIQTTEPHSLSTQLTELIDRVKKMEAQDEDIRKQLEQEKMRAITDSLTGLPNREAYSERVHEEMLRWQRYQHPLTLAVLDIDFFKKINDHYGHQTGDKVLQIVSTSVAKRLREVDFIARFGGEEFVLLLPETSINNALEMLNRIRDRLANTPMRYKEQKMTVTVSIGIANFSDDDTAETVFARADKALYDAKEGGRNQCRVG</sequence>
<evidence type="ECO:0000259" key="5">
    <source>
        <dbReference type="PROSITE" id="PS50887"/>
    </source>
</evidence>
<dbReference type="PROSITE" id="PS50887">
    <property type="entry name" value="GGDEF"/>
    <property type="match status" value="1"/>
</dbReference>
<protein>
    <recommendedName>
        <fullName evidence="2">diguanylate cyclase</fullName>
        <ecNumber evidence="2">2.7.7.65</ecNumber>
    </recommendedName>
</protein>
<dbReference type="GO" id="GO:0052621">
    <property type="term" value="F:diguanylate cyclase activity"/>
    <property type="evidence" value="ECO:0007669"/>
    <property type="project" value="UniProtKB-EC"/>
</dbReference>
<dbReference type="EC" id="2.7.7.65" evidence="2"/>
<organism evidence="6 7">
    <name type="scientific">Candidatus Endobugula sertula</name>
    <name type="common">Bugula neritina bacterial symbiont</name>
    <dbReference type="NCBI Taxonomy" id="62101"/>
    <lineage>
        <taxon>Bacteria</taxon>
        <taxon>Pseudomonadati</taxon>
        <taxon>Pseudomonadota</taxon>
        <taxon>Gammaproteobacteria</taxon>
        <taxon>Cellvibrionales</taxon>
        <taxon>Cellvibrionaceae</taxon>
        <taxon>Candidatus Endobugula</taxon>
    </lineage>
</organism>
<dbReference type="GO" id="GO:1902201">
    <property type="term" value="P:negative regulation of bacterial-type flagellum-dependent cell motility"/>
    <property type="evidence" value="ECO:0007669"/>
    <property type="project" value="TreeGrafter"/>
</dbReference>
<dbReference type="Gene3D" id="3.30.70.270">
    <property type="match status" value="1"/>
</dbReference>
<proteinExistence type="predicted"/>
<dbReference type="EMBL" id="MDLC01000007">
    <property type="protein sequence ID" value="ODS24563.1"/>
    <property type="molecule type" value="Genomic_DNA"/>
</dbReference>
<feature type="coiled-coil region" evidence="4">
    <location>
        <begin position="392"/>
        <end position="419"/>
    </location>
</feature>
<dbReference type="PANTHER" id="PTHR45138">
    <property type="entry name" value="REGULATORY COMPONENTS OF SENSORY TRANSDUCTION SYSTEM"/>
    <property type="match status" value="1"/>
</dbReference>